<evidence type="ECO:0000313" key="2">
    <source>
        <dbReference type="Proteomes" id="UP000605392"/>
    </source>
</evidence>
<accession>A0ACB5PWT4</accession>
<evidence type="ECO:0000313" key="1">
    <source>
        <dbReference type="EMBL" id="GGF80036.1"/>
    </source>
</evidence>
<protein>
    <submittedName>
        <fullName evidence="1">Uncharacterized protein</fullName>
    </submittedName>
</protein>
<dbReference type="EMBL" id="BMFN01000005">
    <property type="protein sequence ID" value="GGF80036.1"/>
    <property type="molecule type" value="Genomic_DNA"/>
</dbReference>
<comment type="caution">
    <text evidence="1">The sequence shown here is derived from an EMBL/GenBank/DDBJ whole genome shotgun (WGS) entry which is preliminary data.</text>
</comment>
<sequence>MPDSEPFAHSSARPTPPAVSFVRPEPEAAGSAGARQLLALVRDSPACLASLAGPDHMVTVTNELFRGLFGNRPLAGLPLRAALPELTSQPFFGLLDEVYASGRTGYGVQAIAYPGRGGHGPVHFTFIGQAVRDAAGTVTGLLLFAYDVSAHVLARQWVETHEEQAARTRQQLAVANEQLSSTNEELDVINEELTVSNHELSVTNVELSLANQRLAVANKQLRAANEAMRRQAGELRRAEAAVRQLNDELVLTNEGLVDTVSNAVGEAEAAQRAAEGLNQQLAVVNDQLSAVNDQLGANNQQLTFTNSELDTFVYTASHDLQNPITNLEGLLAALREELPGDCQAGPAAPILALMQESVERFQRTLSHLAALARQPPALGAPPVPVSLAAVVQDVLLDLALPLAAAGAQVEVDVAACPAVAFPASNLRSVIYNLVSNALKYQRPGLPPRVEVRSRLENGGVLEVTDNGLGLTEGQQAQLFGLFQRVHTHVEGSGVGLYLVKKMVENSGGRIDVESQPGVGSTFRVYFNR</sequence>
<reference evidence="1 2" key="1">
    <citation type="journal article" date="2019" name="Int. J. Syst. Evol. Microbiol.">
        <title>The Global Catalogue of Microorganisms (GCM) 10K type strain sequencing project: providing services to taxonomists for standard genome sequencing and annotation.</title>
        <authorList>
            <consortium name="The Broad Institute Genomics Platform"/>
            <consortium name="The Broad Institute Genome Sequencing Center for Infectious Disease"/>
            <person name="Wu L."/>
            <person name="Ma J."/>
        </authorList>
    </citation>
    <scope>NUCLEOTIDE SEQUENCE [LARGE SCALE GENOMIC DNA]</scope>
    <source>
        <strain evidence="1 2">CGMCC 1.12720</strain>
    </source>
</reference>
<dbReference type="Proteomes" id="UP000605392">
    <property type="component" value="Unassembled WGS sequence"/>
</dbReference>
<name>A0ACB5PWT4_9BACT</name>
<keyword evidence="2" id="KW-1185">Reference proteome</keyword>
<organism evidence="1 2">
    <name type="scientific">Hymenobacter qilianensis</name>
    <dbReference type="NCBI Taxonomy" id="1385715"/>
    <lineage>
        <taxon>Bacteria</taxon>
        <taxon>Pseudomonadati</taxon>
        <taxon>Bacteroidota</taxon>
        <taxon>Cytophagia</taxon>
        <taxon>Cytophagales</taxon>
        <taxon>Hymenobacteraceae</taxon>
        <taxon>Hymenobacter</taxon>
    </lineage>
</organism>
<gene>
    <name evidence="1" type="ORF">GCM10011375_38860</name>
</gene>
<proteinExistence type="predicted"/>